<evidence type="ECO:0000313" key="2">
    <source>
        <dbReference type="EMBL" id="RHW41423.1"/>
    </source>
</evidence>
<dbReference type="GO" id="GO:0140359">
    <property type="term" value="F:ABC-type transporter activity"/>
    <property type="evidence" value="ECO:0007669"/>
    <property type="project" value="InterPro"/>
</dbReference>
<evidence type="ECO:0000256" key="1">
    <source>
        <dbReference type="SAM" id="Phobius"/>
    </source>
</evidence>
<feature type="transmembrane region" description="Helical" evidence="1">
    <location>
        <begin position="236"/>
        <end position="257"/>
    </location>
</feature>
<keyword evidence="1" id="KW-0812">Transmembrane</keyword>
<organism evidence="2 3">
    <name type="scientific">Neobacillus notoginsengisoli</name>
    <dbReference type="NCBI Taxonomy" id="1578198"/>
    <lineage>
        <taxon>Bacteria</taxon>
        <taxon>Bacillati</taxon>
        <taxon>Bacillota</taxon>
        <taxon>Bacilli</taxon>
        <taxon>Bacillales</taxon>
        <taxon>Bacillaceae</taxon>
        <taxon>Neobacillus</taxon>
    </lineage>
</organism>
<dbReference type="Pfam" id="PF12679">
    <property type="entry name" value="ABC2_membrane_2"/>
    <property type="match status" value="1"/>
</dbReference>
<accession>A0A417YVH7</accession>
<feature type="transmembrane region" description="Helical" evidence="1">
    <location>
        <begin position="43"/>
        <end position="71"/>
    </location>
</feature>
<comment type="caution">
    <text evidence="2">The sequence shown here is derived from an EMBL/GenBank/DDBJ whole genome shotgun (WGS) entry which is preliminary data.</text>
</comment>
<feature type="transmembrane region" description="Helical" evidence="1">
    <location>
        <begin position="92"/>
        <end position="115"/>
    </location>
</feature>
<reference evidence="2 3" key="1">
    <citation type="journal article" date="2017" name="Int. J. Syst. Evol. Microbiol.">
        <title>Bacillus notoginsengisoli sp. nov., a novel bacterium isolated from the rhizosphere of Panax notoginseng.</title>
        <authorList>
            <person name="Zhang M.Y."/>
            <person name="Cheng J."/>
            <person name="Cai Y."/>
            <person name="Zhang T.Y."/>
            <person name="Wu Y.Y."/>
            <person name="Manikprabhu D."/>
            <person name="Li W.J."/>
            <person name="Zhang Y.X."/>
        </authorList>
    </citation>
    <scope>NUCLEOTIDE SEQUENCE [LARGE SCALE GENOMIC DNA]</scope>
    <source>
        <strain evidence="2 3">JCM 30743</strain>
    </source>
</reference>
<feature type="transmembrane region" description="Helical" evidence="1">
    <location>
        <begin position="127"/>
        <end position="149"/>
    </location>
</feature>
<name>A0A417YVH7_9BACI</name>
<gene>
    <name evidence="2" type="ORF">D1B31_06755</name>
</gene>
<dbReference type="GO" id="GO:0005886">
    <property type="term" value="C:plasma membrane"/>
    <property type="evidence" value="ECO:0007669"/>
    <property type="project" value="UniProtKB-SubCell"/>
</dbReference>
<dbReference type="AlphaFoldDB" id="A0A417YVH7"/>
<keyword evidence="3" id="KW-1185">Reference proteome</keyword>
<evidence type="ECO:0000313" key="3">
    <source>
        <dbReference type="Proteomes" id="UP000284416"/>
    </source>
</evidence>
<dbReference type="Proteomes" id="UP000284416">
    <property type="component" value="Unassembled WGS sequence"/>
</dbReference>
<dbReference type="PANTHER" id="PTHR43471">
    <property type="entry name" value="ABC TRANSPORTER PERMEASE"/>
    <property type="match status" value="1"/>
</dbReference>
<dbReference type="OrthoDB" id="2932044at2"/>
<dbReference type="EMBL" id="QWEG01000004">
    <property type="protein sequence ID" value="RHW41423.1"/>
    <property type="molecule type" value="Genomic_DNA"/>
</dbReference>
<feature type="transmembrane region" description="Helical" evidence="1">
    <location>
        <begin position="161"/>
        <end position="184"/>
    </location>
</feature>
<keyword evidence="1" id="KW-0472">Membrane</keyword>
<dbReference type="RefSeq" id="WP_118920007.1">
    <property type="nucleotide sequence ID" value="NZ_QWEG01000004.1"/>
</dbReference>
<proteinExistence type="predicted"/>
<protein>
    <submittedName>
        <fullName evidence="2">Copper ABC transporter permease</fullName>
    </submittedName>
</protein>
<sequence>MHYIWKEWKETIRGKGLWLSMAAIIAVSAGMLFTSSLPFDQGFYILLINLFDTLTYFIPILCLFTGAFSVFQEKEQKTMVMLLTKKDSFPSFLLKKSLALHTVFLLPLAGWLFFYLSLLKFSYRIDFAGYGIFILSVFTIVIVFMQLGVLVGSISRNRMQIIGFAILIWFYFFFLHDFLLLTFLPNVTHENVKLFSAAYFLNPMQAVRIYLETGLEVYSFSHMSRLLQSFMWTKPVYFYLGSTTFWLLASFLGAVVFHRKEGGE</sequence>
<keyword evidence="1" id="KW-1133">Transmembrane helix</keyword>
<feature type="transmembrane region" description="Helical" evidence="1">
    <location>
        <begin position="16"/>
        <end position="37"/>
    </location>
</feature>